<evidence type="ECO:0000313" key="2">
    <source>
        <dbReference type="EMBL" id="MCH80901.1"/>
    </source>
</evidence>
<dbReference type="Proteomes" id="UP000265520">
    <property type="component" value="Unassembled WGS sequence"/>
</dbReference>
<gene>
    <name evidence="2" type="ORF">A2U01_0001677</name>
</gene>
<organism evidence="2 3">
    <name type="scientific">Trifolium medium</name>
    <dbReference type="NCBI Taxonomy" id="97028"/>
    <lineage>
        <taxon>Eukaryota</taxon>
        <taxon>Viridiplantae</taxon>
        <taxon>Streptophyta</taxon>
        <taxon>Embryophyta</taxon>
        <taxon>Tracheophyta</taxon>
        <taxon>Spermatophyta</taxon>
        <taxon>Magnoliopsida</taxon>
        <taxon>eudicotyledons</taxon>
        <taxon>Gunneridae</taxon>
        <taxon>Pentapetalae</taxon>
        <taxon>rosids</taxon>
        <taxon>fabids</taxon>
        <taxon>Fabales</taxon>
        <taxon>Fabaceae</taxon>
        <taxon>Papilionoideae</taxon>
        <taxon>50 kb inversion clade</taxon>
        <taxon>NPAAA clade</taxon>
        <taxon>Hologalegina</taxon>
        <taxon>IRL clade</taxon>
        <taxon>Trifolieae</taxon>
        <taxon>Trifolium</taxon>
    </lineage>
</organism>
<dbReference type="CDD" id="cd09272">
    <property type="entry name" value="RNase_HI_RT_Ty1"/>
    <property type="match status" value="1"/>
</dbReference>
<dbReference type="InterPro" id="IPR013103">
    <property type="entry name" value="RVT_2"/>
</dbReference>
<name>A0A392M0V2_9FABA</name>
<accession>A0A392M0V2</accession>
<dbReference type="PANTHER" id="PTHR11439:SF454">
    <property type="match status" value="1"/>
</dbReference>
<evidence type="ECO:0000259" key="1">
    <source>
        <dbReference type="Pfam" id="PF07727"/>
    </source>
</evidence>
<dbReference type="EMBL" id="LXQA010001627">
    <property type="protein sequence ID" value="MCH80901.1"/>
    <property type="molecule type" value="Genomic_DNA"/>
</dbReference>
<proteinExistence type="predicted"/>
<feature type="domain" description="Reverse transcriptase Ty1/copia-type" evidence="1">
    <location>
        <begin position="64"/>
        <end position="140"/>
    </location>
</feature>
<dbReference type="PANTHER" id="PTHR11439">
    <property type="entry name" value="GAG-POL-RELATED RETROTRANSPOSON"/>
    <property type="match status" value="1"/>
</dbReference>
<dbReference type="InterPro" id="IPR043502">
    <property type="entry name" value="DNA/RNA_pol_sf"/>
</dbReference>
<comment type="caution">
    <text evidence="2">The sequence shown here is derived from an EMBL/GenBank/DDBJ whole genome shotgun (WGS) entry which is preliminary data.</text>
</comment>
<protein>
    <recommendedName>
        <fullName evidence="1">Reverse transcriptase Ty1/copia-type domain-containing protein</fullName>
    </recommendedName>
</protein>
<reference evidence="2 3" key="1">
    <citation type="journal article" date="2018" name="Front. Plant Sci.">
        <title>Red Clover (Trifolium pratense) and Zigzag Clover (T. medium) - A Picture of Genomic Similarities and Differences.</title>
        <authorList>
            <person name="Dluhosova J."/>
            <person name="Istvanek J."/>
            <person name="Nedelnik J."/>
            <person name="Repkova J."/>
        </authorList>
    </citation>
    <scope>NUCLEOTIDE SEQUENCE [LARGE SCALE GENOMIC DNA]</scope>
    <source>
        <strain evidence="3">cv. 10/8</strain>
        <tissue evidence="2">Leaf</tissue>
    </source>
</reference>
<dbReference type="SUPFAM" id="SSF56672">
    <property type="entry name" value="DNA/RNA polymerases"/>
    <property type="match status" value="1"/>
</dbReference>
<evidence type="ECO:0000313" key="3">
    <source>
        <dbReference type="Proteomes" id="UP000265520"/>
    </source>
</evidence>
<keyword evidence="3" id="KW-1185">Reference proteome</keyword>
<dbReference type="Pfam" id="PF07727">
    <property type="entry name" value="RVT_2"/>
    <property type="match status" value="1"/>
</dbReference>
<dbReference type="AlphaFoldDB" id="A0A392M0V2"/>
<sequence length="260" mass="29372">MDAKIKALEVNTTWTVVDLPCGKVPVGCKWVYKIKYHANDVAAIKGWHLEQLDVNNAFLHALLVYVDDIVLADTSMEEIQSVKRFLYQQFRIKDLGHLRFFLGLEITSSSFGIFLNQRKYTLELLEDTDFLGSKPAAVPTDPHTKLSATDGVPYDDPSGYRRLIGRLIYLTHTRPDISFFIQHLSQYVSTPLVPHYQAATRILRYLKGCPANGVLFSSQSPLQLHGFADSDWACCPNTRRSITGYCVLLGSSLISWKSKK</sequence>